<evidence type="ECO:0000256" key="3">
    <source>
        <dbReference type="RuleBase" id="RU003560"/>
    </source>
</evidence>
<dbReference type="InterPro" id="IPR015421">
    <property type="entry name" value="PyrdxlP-dep_Trfase_major"/>
</dbReference>
<keyword evidence="5" id="KW-1185">Reference proteome</keyword>
<dbReference type="NCBIfam" id="NF004718">
    <property type="entry name" value="PRK06062.1"/>
    <property type="match status" value="1"/>
</dbReference>
<dbReference type="PANTHER" id="PTHR43094">
    <property type="entry name" value="AMINOTRANSFERASE"/>
    <property type="match status" value="1"/>
</dbReference>
<protein>
    <submittedName>
        <fullName evidence="4">Aspartate aminotransferase family protein</fullName>
    </submittedName>
</protein>
<gene>
    <name evidence="4" type="ORF">ACFO7U_06195</name>
</gene>
<dbReference type="RefSeq" id="WP_344992167.1">
    <property type="nucleotide sequence ID" value="NZ_BAABCD010000019.1"/>
</dbReference>
<dbReference type="Proteomes" id="UP001595836">
    <property type="component" value="Unassembled WGS sequence"/>
</dbReference>
<organism evidence="4 5">
    <name type="scientific">Dietzia aurantiaca</name>
    <dbReference type="NCBI Taxonomy" id="983873"/>
    <lineage>
        <taxon>Bacteria</taxon>
        <taxon>Bacillati</taxon>
        <taxon>Actinomycetota</taxon>
        <taxon>Actinomycetes</taxon>
        <taxon>Mycobacteriales</taxon>
        <taxon>Dietziaceae</taxon>
        <taxon>Dietzia</taxon>
    </lineage>
</organism>
<name>A0ABV9PN79_9ACTN</name>
<sequence length="455" mass="49611">MPVPAPQNTAAREVYDKERAHVLAPWSAWGASDPMVITAAEGCYLTDGDDNRLLDFTSQLVNTNIGHQHPVVVKAIQDQAAELCTINPAHANGARAEAARLVAEVAPAGMNRVFFTNAGTEAVEHAIRMARRHTGRHKTLSAFRSYHGATTTSMNLTGDTRRWANDMGNTGAVHFHAPFLYRSQFYAENDKQECDRALEHLDSLIGLEGPDHFAALIIESVPGTVGIMVPPADYLRGVREICDKYGIVMICDEVMSGFGRTGEWLALDNFRSGDDDWAPDLITFAKGSNSGYVPLGGVILHDRIAASFEKIPYTGGLTYAGHPLACASVVATINLMRDEKIVENARTIGEEIIGPRLRELAEKHPSIGEVRGLGVFWAVEMVADRETREPLAPYGGSSEAMAKTFGAAKKDGLLLFMNYNRFHVVPPCIITADEANEGLDIFDRALDVADSYVRS</sequence>
<keyword evidence="2 3" id="KW-0663">Pyridoxal phosphate</keyword>
<dbReference type="InterPro" id="IPR015424">
    <property type="entry name" value="PyrdxlP-dep_Trfase"/>
</dbReference>
<dbReference type="Gene3D" id="3.90.1150.10">
    <property type="entry name" value="Aspartate Aminotransferase, domain 1"/>
    <property type="match status" value="1"/>
</dbReference>
<dbReference type="SUPFAM" id="SSF53383">
    <property type="entry name" value="PLP-dependent transferases"/>
    <property type="match status" value="1"/>
</dbReference>
<dbReference type="GO" id="GO:0008483">
    <property type="term" value="F:transaminase activity"/>
    <property type="evidence" value="ECO:0007669"/>
    <property type="project" value="UniProtKB-KW"/>
</dbReference>
<dbReference type="InterPro" id="IPR005814">
    <property type="entry name" value="Aminotrans_3"/>
</dbReference>
<keyword evidence="4" id="KW-0808">Transferase</keyword>
<dbReference type="CDD" id="cd00610">
    <property type="entry name" value="OAT_like"/>
    <property type="match status" value="1"/>
</dbReference>
<evidence type="ECO:0000313" key="5">
    <source>
        <dbReference type="Proteomes" id="UP001595836"/>
    </source>
</evidence>
<evidence type="ECO:0000256" key="1">
    <source>
        <dbReference type="ARBA" id="ARBA00008954"/>
    </source>
</evidence>
<proteinExistence type="inferred from homology"/>
<dbReference type="InterPro" id="IPR015422">
    <property type="entry name" value="PyrdxlP-dep_Trfase_small"/>
</dbReference>
<dbReference type="PANTHER" id="PTHR43094:SF1">
    <property type="entry name" value="AMINOTRANSFERASE CLASS-III"/>
    <property type="match status" value="1"/>
</dbReference>
<dbReference type="EMBL" id="JBHSHP010000018">
    <property type="protein sequence ID" value="MFC4754370.1"/>
    <property type="molecule type" value="Genomic_DNA"/>
</dbReference>
<evidence type="ECO:0000256" key="2">
    <source>
        <dbReference type="ARBA" id="ARBA00022898"/>
    </source>
</evidence>
<comment type="caution">
    <text evidence="4">The sequence shown here is derived from an EMBL/GenBank/DDBJ whole genome shotgun (WGS) entry which is preliminary data.</text>
</comment>
<keyword evidence="4" id="KW-0032">Aminotransferase</keyword>
<dbReference type="Gene3D" id="3.40.640.10">
    <property type="entry name" value="Type I PLP-dependent aspartate aminotransferase-like (Major domain)"/>
    <property type="match status" value="1"/>
</dbReference>
<reference evidence="5" key="1">
    <citation type="journal article" date="2019" name="Int. J. Syst. Evol. Microbiol.">
        <title>The Global Catalogue of Microorganisms (GCM) 10K type strain sequencing project: providing services to taxonomists for standard genome sequencing and annotation.</title>
        <authorList>
            <consortium name="The Broad Institute Genomics Platform"/>
            <consortium name="The Broad Institute Genome Sequencing Center for Infectious Disease"/>
            <person name="Wu L."/>
            <person name="Ma J."/>
        </authorList>
    </citation>
    <scope>NUCLEOTIDE SEQUENCE [LARGE SCALE GENOMIC DNA]</scope>
    <source>
        <strain evidence="5">JCM 11882</strain>
    </source>
</reference>
<dbReference type="Pfam" id="PF00202">
    <property type="entry name" value="Aminotran_3"/>
    <property type="match status" value="1"/>
</dbReference>
<accession>A0ABV9PN79</accession>
<evidence type="ECO:0000313" key="4">
    <source>
        <dbReference type="EMBL" id="MFC4754370.1"/>
    </source>
</evidence>
<comment type="similarity">
    <text evidence="1 3">Belongs to the class-III pyridoxal-phosphate-dependent aminotransferase family.</text>
</comment>